<dbReference type="SMART" id="SM01041">
    <property type="entry name" value="BRO1"/>
    <property type="match status" value="1"/>
</dbReference>
<dbReference type="PANTHER" id="PTHR23031">
    <property type="entry name" value="RHOPHILIN"/>
    <property type="match status" value="1"/>
</dbReference>
<gene>
    <name evidence="5" type="ORF">GBAR_LOCUS9961</name>
</gene>
<dbReference type="SUPFAM" id="SSF46585">
    <property type="entry name" value="HR1 repeat"/>
    <property type="match status" value="1"/>
</dbReference>
<dbReference type="InterPro" id="IPR001478">
    <property type="entry name" value="PDZ"/>
</dbReference>
<protein>
    <submittedName>
        <fullName evidence="5">Rhophilin-2</fullName>
    </submittedName>
</protein>
<dbReference type="InterPro" id="IPR038499">
    <property type="entry name" value="BRO1_sf"/>
</dbReference>
<reference evidence="5" key="1">
    <citation type="submission" date="2023-03" db="EMBL/GenBank/DDBJ databases">
        <authorList>
            <person name="Steffen K."/>
            <person name="Cardenas P."/>
        </authorList>
    </citation>
    <scope>NUCLEOTIDE SEQUENCE</scope>
</reference>
<evidence type="ECO:0000313" key="6">
    <source>
        <dbReference type="Proteomes" id="UP001174909"/>
    </source>
</evidence>
<dbReference type="Gene3D" id="2.30.42.10">
    <property type="match status" value="1"/>
</dbReference>
<evidence type="ECO:0000259" key="4">
    <source>
        <dbReference type="PROSITE" id="PS51180"/>
    </source>
</evidence>
<dbReference type="EMBL" id="CASHTH010001506">
    <property type="protein sequence ID" value="CAI8016220.1"/>
    <property type="molecule type" value="Genomic_DNA"/>
</dbReference>
<dbReference type="Gene3D" id="1.10.287.160">
    <property type="entry name" value="HR1 repeat"/>
    <property type="match status" value="1"/>
</dbReference>
<name>A0AA35RR66_GEOBA</name>
<evidence type="ECO:0000256" key="2">
    <source>
        <dbReference type="SAM" id="MobiDB-lite"/>
    </source>
</evidence>
<dbReference type="PROSITE" id="PS50106">
    <property type="entry name" value="PDZ"/>
    <property type="match status" value="1"/>
</dbReference>
<dbReference type="Proteomes" id="UP001174909">
    <property type="component" value="Unassembled WGS sequence"/>
</dbReference>
<dbReference type="SMART" id="SM00228">
    <property type="entry name" value="PDZ"/>
    <property type="match status" value="1"/>
</dbReference>
<keyword evidence="6" id="KW-1185">Reference proteome</keyword>
<dbReference type="InterPro" id="IPR047138">
    <property type="entry name" value="RHPN1_2"/>
</dbReference>
<dbReference type="Pfam" id="PF03097">
    <property type="entry name" value="BRO1"/>
    <property type="match status" value="1"/>
</dbReference>
<evidence type="ECO:0000256" key="1">
    <source>
        <dbReference type="SAM" id="Coils"/>
    </source>
</evidence>
<accession>A0AA35RR66</accession>
<dbReference type="InterPro" id="IPR004328">
    <property type="entry name" value="BRO1_dom"/>
</dbReference>
<evidence type="ECO:0000313" key="5">
    <source>
        <dbReference type="EMBL" id="CAI8016220.1"/>
    </source>
</evidence>
<dbReference type="PROSITE" id="PS51180">
    <property type="entry name" value="BRO1"/>
    <property type="match status" value="1"/>
</dbReference>
<dbReference type="InterPro" id="IPR036034">
    <property type="entry name" value="PDZ_sf"/>
</dbReference>
<feature type="domain" description="PDZ" evidence="3">
    <location>
        <begin position="568"/>
        <end position="645"/>
    </location>
</feature>
<proteinExistence type="predicted"/>
<dbReference type="InterPro" id="IPR036274">
    <property type="entry name" value="HR1_rpt_sf"/>
</dbReference>
<feature type="domain" description="BRO1" evidence="4">
    <location>
        <begin position="163"/>
        <end position="554"/>
    </location>
</feature>
<sequence length="645" mass="71446">MSAKEASSGSEAGEPGAAAKSARKRINLEALGRQAQMERILHNRERTHLGGMDIAEHLVVDWEKIGDPSYQKLISSIGDVSTLRTKLQSRRAQLNVEIEKEDKFHQGSKRLVRASSDHKARDQAQLEASFAESKIRVHQAELAKINSSLQAYQQEGLRSSQPPLIPFALKTTARLSVVSSFTDTISGHYHMDPAALLDQIYEFQELRYAVSNVTRDESGVESLLEYHNQLQLVSKRLIHPKLRHGLAFIWYDAINGLPAVQQSVTFEKACIIFNIAALHSQMAAQEDRSTVAGASRAVASLEKGIGALEYMKDRFSNSPTLDMSDELLSFLSDLLRAQAQEVRWEREQLEMKRTEPSTIIDAAHKTKSVAECYSPLKELVEDNSMKGYLPECWISYVKVKEAHYKALAHYYAALAHDHLASACKGEEVVGEEVRMELKFLYAVDSEEAQDAITASNQQYHVGLAKAHLNCAVLAHEYALKYNSYSRDLSDIKPLCQMLQDAAARTRAKKEEMSEEEGASIMAPAIKPSEITLKPVFPEFSSVEVEDLFRSLGPLPAFSAENSWSTPRVLTIHRGKGGLGLSLRGSRPSSVSAVEDGSPAEDMGVCVGDWVLAVDGRDVRYKSHNDAIAIVTDCGDEVTFELVTPT</sequence>
<dbReference type="Gene3D" id="1.25.40.280">
    <property type="entry name" value="alix/aip1 like domains"/>
    <property type="match status" value="1"/>
</dbReference>
<evidence type="ECO:0000259" key="3">
    <source>
        <dbReference type="PROSITE" id="PS50106"/>
    </source>
</evidence>
<feature type="compositionally biased region" description="Low complexity" evidence="2">
    <location>
        <begin position="1"/>
        <end position="20"/>
    </location>
</feature>
<comment type="caution">
    <text evidence="5">The sequence shown here is derived from an EMBL/GenBank/DDBJ whole genome shotgun (WGS) entry which is preliminary data.</text>
</comment>
<feature type="region of interest" description="Disordered" evidence="2">
    <location>
        <begin position="1"/>
        <end position="21"/>
    </location>
</feature>
<dbReference type="AlphaFoldDB" id="A0AA35RR66"/>
<keyword evidence="1" id="KW-0175">Coiled coil</keyword>
<dbReference type="GO" id="GO:0051497">
    <property type="term" value="P:negative regulation of stress fiber assembly"/>
    <property type="evidence" value="ECO:0007669"/>
    <property type="project" value="TreeGrafter"/>
</dbReference>
<dbReference type="Pfam" id="PF00595">
    <property type="entry name" value="PDZ"/>
    <property type="match status" value="1"/>
</dbReference>
<organism evidence="5 6">
    <name type="scientific">Geodia barretti</name>
    <name type="common">Barrett's horny sponge</name>
    <dbReference type="NCBI Taxonomy" id="519541"/>
    <lineage>
        <taxon>Eukaryota</taxon>
        <taxon>Metazoa</taxon>
        <taxon>Porifera</taxon>
        <taxon>Demospongiae</taxon>
        <taxon>Heteroscleromorpha</taxon>
        <taxon>Tetractinellida</taxon>
        <taxon>Astrophorina</taxon>
        <taxon>Geodiidae</taxon>
        <taxon>Geodia</taxon>
    </lineage>
</organism>
<dbReference type="PANTHER" id="PTHR23031:SF15">
    <property type="entry name" value="LD12055P"/>
    <property type="match status" value="1"/>
</dbReference>
<dbReference type="SUPFAM" id="SSF50156">
    <property type="entry name" value="PDZ domain-like"/>
    <property type="match status" value="1"/>
</dbReference>
<feature type="coiled-coil region" evidence="1">
    <location>
        <begin position="121"/>
        <end position="155"/>
    </location>
</feature>